<feature type="compositionally biased region" description="Low complexity" evidence="1">
    <location>
        <begin position="64"/>
        <end position="75"/>
    </location>
</feature>
<dbReference type="AlphaFoldDB" id="A0AAV6JKD1"/>
<reference evidence="2" key="1">
    <citation type="submission" date="2020-08" db="EMBL/GenBank/DDBJ databases">
        <title>Plant Genome Project.</title>
        <authorList>
            <person name="Zhang R.-G."/>
        </authorList>
    </citation>
    <scope>NUCLEOTIDE SEQUENCE</scope>
    <source>
        <strain evidence="2">WSP0</strain>
        <tissue evidence="2">Leaf</tissue>
    </source>
</reference>
<evidence type="ECO:0000313" key="2">
    <source>
        <dbReference type="EMBL" id="KAG5541651.1"/>
    </source>
</evidence>
<gene>
    <name evidence="2" type="ORF">RHGRI_021479</name>
</gene>
<evidence type="ECO:0000256" key="1">
    <source>
        <dbReference type="SAM" id="MobiDB-lite"/>
    </source>
</evidence>
<feature type="compositionally biased region" description="Basic and acidic residues" evidence="1">
    <location>
        <begin position="52"/>
        <end position="62"/>
    </location>
</feature>
<feature type="region of interest" description="Disordered" evidence="1">
    <location>
        <begin position="52"/>
        <end position="162"/>
    </location>
</feature>
<dbReference type="EMBL" id="JACTNZ010000007">
    <property type="protein sequence ID" value="KAG5541651.1"/>
    <property type="molecule type" value="Genomic_DNA"/>
</dbReference>
<feature type="compositionally biased region" description="Polar residues" evidence="1">
    <location>
        <begin position="139"/>
        <end position="162"/>
    </location>
</feature>
<feature type="compositionally biased region" description="Low complexity" evidence="1">
    <location>
        <begin position="105"/>
        <end position="133"/>
    </location>
</feature>
<comment type="caution">
    <text evidence="2">The sequence shown here is derived from an EMBL/GenBank/DDBJ whole genome shotgun (WGS) entry which is preliminary data.</text>
</comment>
<evidence type="ECO:0000313" key="3">
    <source>
        <dbReference type="Proteomes" id="UP000823749"/>
    </source>
</evidence>
<organism evidence="2 3">
    <name type="scientific">Rhododendron griersonianum</name>
    <dbReference type="NCBI Taxonomy" id="479676"/>
    <lineage>
        <taxon>Eukaryota</taxon>
        <taxon>Viridiplantae</taxon>
        <taxon>Streptophyta</taxon>
        <taxon>Embryophyta</taxon>
        <taxon>Tracheophyta</taxon>
        <taxon>Spermatophyta</taxon>
        <taxon>Magnoliopsida</taxon>
        <taxon>eudicotyledons</taxon>
        <taxon>Gunneridae</taxon>
        <taxon>Pentapetalae</taxon>
        <taxon>asterids</taxon>
        <taxon>Ericales</taxon>
        <taxon>Ericaceae</taxon>
        <taxon>Ericoideae</taxon>
        <taxon>Rhodoreae</taxon>
        <taxon>Rhododendron</taxon>
    </lineage>
</organism>
<name>A0AAV6JKD1_9ERIC</name>
<proteinExistence type="predicted"/>
<keyword evidence="3" id="KW-1185">Reference proteome</keyword>
<sequence length="162" mass="16902">MSSENLEMMEDATSKKELKNSTTVIDNTPWYCYLEEAIRVFLRCLGFENHESTKSGEEKEVVVEDSSSSSIISSEKYGENCEVSKPSTAVQDSSGSNAGGGGSGATDPAASTTEDPDAADSPSTADPALASPAIISLEDNATTAARRSSRPPINSGSGPQTN</sequence>
<protein>
    <submittedName>
        <fullName evidence="2">Uncharacterized protein</fullName>
    </submittedName>
</protein>
<dbReference type="Proteomes" id="UP000823749">
    <property type="component" value="Chromosome 7"/>
</dbReference>
<accession>A0AAV6JKD1</accession>